<dbReference type="NCBIfam" id="TIGR02490">
    <property type="entry name" value="flgF"/>
    <property type="match status" value="1"/>
</dbReference>
<protein>
    <recommendedName>
        <fullName evidence="6">Flagellar basal-body/hook protein C-terminal domain-containing protein</fullName>
    </recommendedName>
</protein>
<organism evidence="5">
    <name type="scientific">marine metagenome</name>
    <dbReference type="NCBI Taxonomy" id="408172"/>
    <lineage>
        <taxon>unclassified sequences</taxon>
        <taxon>metagenomes</taxon>
        <taxon>ecological metagenomes</taxon>
    </lineage>
</organism>
<dbReference type="EMBL" id="UINC01075081">
    <property type="protein sequence ID" value="SVC12919.1"/>
    <property type="molecule type" value="Genomic_DNA"/>
</dbReference>
<evidence type="ECO:0000259" key="2">
    <source>
        <dbReference type="Pfam" id="PF00460"/>
    </source>
</evidence>
<dbReference type="Pfam" id="PF22692">
    <property type="entry name" value="LlgE_F_G_D1"/>
    <property type="match status" value="1"/>
</dbReference>
<dbReference type="PANTHER" id="PTHR30435:SF19">
    <property type="entry name" value="FLAGELLAR BASAL-BODY ROD PROTEIN FLGG"/>
    <property type="match status" value="1"/>
</dbReference>
<dbReference type="AlphaFoldDB" id="A0A382JMF0"/>
<proteinExistence type="inferred from homology"/>
<dbReference type="Pfam" id="PF00460">
    <property type="entry name" value="Flg_bb_rod"/>
    <property type="match status" value="1"/>
</dbReference>
<dbReference type="InterPro" id="IPR053967">
    <property type="entry name" value="LlgE_F_G-like_D1"/>
</dbReference>
<evidence type="ECO:0008006" key="6">
    <source>
        <dbReference type="Google" id="ProtNLM"/>
    </source>
</evidence>
<sequence>MHEGLIIAASGGIKQQVKMDVLANNMANLNNAGFKSDGLVFREIYPPFDEDSSAEASKNAMLPPNDSSANVAYVAVDTLYTDHSQGTFHATGNPLDLALDGEGFFEVDTPNGVRYTRNGNFSMKDKFLVTQDGNYLLDANKQKIKIEDATGEIDVASNGLITLGSGFGNLPAGTIRLVKFEDLKALAKEGNGLYKIIDNEAKPLKADNVRIAQGVLERSNVNTIEEMTKMITAIRGFEAYQKVIQTIDEADDQAVNSIGRVV</sequence>
<dbReference type="Pfam" id="PF06429">
    <property type="entry name" value="Flg_bbr_C"/>
    <property type="match status" value="1"/>
</dbReference>
<feature type="domain" description="Flagellar hook protein FlgE/F/G-like D1" evidence="4">
    <location>
        <begin position="98"/>
        <end position="162"/>
    </location>
</feature>
<dbReference type="GO" id="GO:0030694">
    <property type="term" value="C:bacterial-type flagellum basal body, rod"/>
    <property type="evidence" value="ECO:0007669"/>
    <property type="project" value="InterPro"/>
</dbReference>
<evidence type="ECO:0000313" key="5">
    <source>
        <dbReference type="EMBL" id="SVC12919.1"/>
    </source>
</evidence>
<feature type="domain" description="Flagellar basal-body/hook protein C-terminal" evidence="3">
    <location>
        <begin position="212"/>
        <end position="256"/>
    </location>
</feature>
<name>A0A382JMF0_9ZZZZ</name>
<gene>
    <name evidence="5" type="ORF">METZ01_LOCUS265773</name>
</gene>
<dbReference type="InterPro" id="IPR020013">
    <property type="entry name" value="Flagellar_FlgE/F/G"/>
</dbReference>
<dbReference type="GO" id="GO:0071978">
    <property type="term" value="P:bacterial-type flagellum-dependent swarming motility"/>
    <property type="evidence" value="ECO:0007669"/>
    <property type="project" value="TreeGrafter"/>
</dbReference>
<dbReference type="InterPro" id="IPR012836">
    <property type="entry name" value="FlgF"/>
</dbReference>
<evidence type="ECO:0000256" key="1">
    <source>
        <dbReference type="ARBA" id="ARBA00009677"/>
    </source>
</evidence>
<feature type="domain" description="Flagellar basal body rod protein N-terminal" evidence="2">
    <location>
        <begin position="7"/>
        <end position="35"/>
    </location>
</feature>
<dbReference type="SUPFAM" id="SSF117143">
    <property type="entry name" value="Flagellar hook protein flgE"/>
    <property type="match status" value="1"/>
</dbReference>
<dbReference type="InterPro" id="IPR037925">
    <property type="entry name" value="FlgE/F/G-like"/>
</dbReference>
<reference evidence="5" key="1">
    <citation type="submission" date="2018-05" db="EMBL/GenBank/DDBJ databases">
        <authorList>
            <person name="Lanie J.A."/>
            <person name="Ng W.-L."/>
            <person name="Kazmierczak K.M."/>
            <person name="Andrzejewski T.M."/>
            <person name="Davidsen T.M."/>
            <person name="Wayne K.J."/>
            <person name="Tettelin H."/>
            <person name="Glass J.I."/>
            <person name="Rusch D."/>
            <person name="Podicherti R."/>
            <person name="Tsui H.-C.T."/>
            <person name="Winkler M.E."/>
        </authorList>
    </citation>
    <scope>NUCLEOTIDE SEQUENCE</scope>
</reference>
<dbReference type="PANTHER" id="PTHR30435">
    <property type="entry name" value="FLAGELLAR PROTEIN"/>
    <property type="match status" value="1"/>
</dbReference>
<evidence type="ECO:0000259" key="3">
    <source>
        <dbReference type="Pfam" id="PF06429"/>
    </source>
</evidence>
<accession>A0A382JMF0</accession>
<dbReference type="NCBIfam" id="TIGR03506">
    <property type="entry name" value="FlgEFG_subfam"/>
    <property type="match status" value="1"/>
</dbReference>
<evidence type="ECO:0000259" key="4">
    <source>
        <dbReference type="Pfam" id="PF22692"/>
    </source>
</evidence>
<dbReference type="InterPro" id="IPR001444">
    <property type="entry name" value="Flag_bb_rod_N"/>
</dbReference>
<dbReference type="InterPro" id="IPR010930">
    <property type="entry name" value="Flg_bb/hook_C_dom"/>
</dbReference>
<comment type="similarity">
    <text evidence="1">Belongs to the flagella basal body rod proteins family.</text>
</comment>